<dbReference type="GO" id="GO:0009424">
    <property type="term" value="C:bacterial-type flagellum hook"/>
    <property type="evidence" value="ECO:0007669"/>
    <property type="project" value="UniProtKB-UniRule"/>
</dbReference>
<keyword evidence="5 7" id="KW-0964">Secreted</keyword>
<keyword evidence="11" id="KW-0969">Cilium</keyword>
<protein>
    <recommendedName>
        <fullName evidence="4 7">Flagellar hook-associated protein 1</fullName>
        <shortName evidence="7">HAP1</shortName>
    </recommendedName>
</protein>
<name>A0A9X4KMS9_9BACL</name>
<gene>
    <name evidence="7 11" type="primary">flgK</name>
    <name evidence="11" type="ORF">OMP38_29800</name>
</gene>
<evidence type="ECO:0000256" key="5">
    <source>
        <dbReference type="ARBA" id="ARBA00022525"/>
    </source>
</evidence>
<evidence type="ECO:0000256" key="4">
    <source>
        <dbReference type="ARBA" id="ARBA00016244"/>
    </source>
</evidence>
<evidence type="ECO:0000259" key="9">
    <source>
        <dbReference type="Pfam" id="PF06429"/>
    </source>
</evidence>
<dbReference type="Proteomes" id="UP001153387">
    <property type="component" value="Unassembled WGS sequence"/>
</dbReference>
<evidence type="ECO:0000259" key="10">
    <source>
        <dbReference type="Pfam" id="PF22638"/>
    </source>
</evidence>
<dbReference type="PANTHER" id="PTHR30033:SF1">
    <property type="entry name" value="FLAGELLAR HOOK-ASSOCIATED PROTEIN 1"/>
    <property type="match status" value="1"/>
</dbReference>
<keyword evidence="6 7" id="KW-0975">Bacterial flagellum</keyword>
<keyword evidence="12" id="KW-1185">Reference proteome</keyword>
<evidence type="ECO:0000313" key="11">
    <source>
        <dbReference type="EMBL" id="MDG0794566.1"/>
    </source>
</evidence>
<dbReference type="NCBIfam" id="TIGR02492">
    <property type="entry name" value="flgK_ends"/>
    <property type="match status" value="1"/>
</dbReference>
<dbReference type="Pfam" id="PF22638">
    <property type="entry name" value="FlgK_D1"/>
    <property type="match status" value="1"/>
</dbReference>
<comment type="subcellular location">
    <subcellularLocation>
        <location evidence="1 7">Bacterial flagellum</location>
    </subcellularLocation>
    <subcellularLocation>
        <location evidence="2 7">Secreted</location>
    </subcellularLocation>
</comment>
<dbReference type="AlphaFoldDB" id="A0A9X4KMS9"/>
<proteinExistence type="inferred from homology"/>
<evidence type="ECO:0000256" key="3">
    <source>
        <dbReference type="ARBA" id="ARBA00009677"/>
    </source>
</evidence>
<feature type="domain" description="Flagellar basal body rod protein N-terminal" evidence="8">
    <location>
        <begin position="9"/>
        <end position="37"/>
    </location>
</feature>
<dbReference type="GO" id="GO:0005198">
    <property type="term" value="F:structural molecule activity"/>
    <property type="evidence" value="ECO:0007669"/>
    <property type="project" value="UniProtKB-UniRule"/>
</dbReference>
<comment type="similarity">
    <text evidence="3 7">Belongs to the flagella basal body rod proteins family.</text>
</comment>
<evidence type="ECO:0000256" key="6">
    <source>
        <dbReference type="ARBA" id="ARBA00023143"/>
    </source>
</evidence>
<feature type="domain" description="Flagellar hook-associated protein FlgK helical" evidence="10">
    <location>
        <begin position="102"/>
        <end position="296"/>
    </location>
</feature>
<evidence type="ECO:0000313" key="12">
    <source>
        <dbReference type="Proteomes" id="UP001153387"/>
    </source>
</evidence>
<accession>A0A9X4KMS9</accession>
<dbReference type="PANTHER" id="PTHR30033">
    <property type="entry name" value="FLAGELLAR HOOK-ASSOCIATED PROTEIN 1"/>
    <property type="match status" value="1"/>
</dbReference>
<reference evidence="11 12" key="1">
    <citation type="submission" date="2022-10" db="EMBL/GenBank/DDBJ databases">
        <title>Comparative genomic analysis of Cohnella hashimotonis sp. nov., isolated from the International Space Station.</title>
        <authorList>
            <person name="Simpson A."/>
            <person name="Venkateswaran K."/>
        </authorList>
    </citation>
    <scope>NUCLEOTIDE SEQUENCE [LARGE SCALE GENOMIC DNA]</scope>
    <source>
        <strain evidence="11 12">DSM 18997</strain>
    </source>
</reference>
<dbReference type="InterPro" id="IPR053927">
    <property type="entry name" value="FlgK_helical"/>
</dbReference>
<dbReference type="RefSeq" id="WP_277568299.1">
    <property type="nucleotide sequence ID" value="NZ_JAPDHZ010000006.1"/>
</dbReference>
<dbReference type="EMBL" id="JAPDHZ010000006">
    <property type="protein sequence ID" value="MDG0794566.1"/>
    <property type="molecule type" value="Genomic_DNA"/>
</dbReference>
<comment type="caution">
    <text evidence="11">The sequence shown here is derived from an EMBL/GenBank/DDBJ whole genome shotgun (WGS) entry which is preliminary data.</text>
</comment>
<dbReference type="InterPro" id="IPR010930">
    <property type="entry name" value="Flg_bb/hook_C_dom"/>
</dbReference>
<keyword evidence="11" id="KW-0966">Cell projection</keyword>
<dbReference type="InterPro" id="IPR001444">
    <property type="entry name" value="Flag_bb_rod_N"/>
</dbReference>
<feature type="domain" description="Flagellar basal-body/hook protein C-terminal" evidence="9">
    <location>
        <begin position="474"/>
        <end position="512"/>
    </location>
</feature>
<organism evidence="11 12">
    <name type="scientific">Cohnella ginsengisoli</name>
    <dbReference type="NCBI Taxonomy" id="425004"/>
    <lineage>
        <taxon>Bacteria</taxon>
        <taxon>Bacillati</taxon>
        <taxon>Bacillota</taxon>
        <taxon>Bacilli</taxon>
        <taxon>Bacillales</taxon>
        <taxon>Paenibacillaceae</taxon>
        <taxon>Cohnella</taxon>
    </lineage>
</organism>
<dbReference type="GO" id="GO:0044780">
    <property type="term" value="P:bacterial-type flagellum assembly"/>
    <property type="evidence" value="ECO:0007669"/>
    <property type="project" value="InterPro"/>
</dbReference>
<sequence>MRSTFHAIETAKRSLFTQQAALQTTGQNVANANTTGYSRQTVNMVASRPIEAPGLTHSTSPGQLGTGVEFSSITRIRESYLDNQFRNENQNNGSWSIRQDTLQKLETIMNEPTDSGLRSVLDNFFNSWQDLSENPEDLTARKLVRENALALTDAINQMSRQFDDLKSDLTTNIGTKVSQMNTSLKTIADLNTQIKRIEAFGDNANDLRDQRDVLVDELSKMANVSVTETADGYQVSMGGQVLVDNGNPATLETADVIGAFGSDLTGGELYGMIMSRDQYVTNFQSQLDTLVNGLANGEISVTLPAGSVLPEGTVLNGVTYSGTNRTLASDLPVTVKGLNGLHQLGYTNQDPLKAAGAFFVSTDGSPLTAGNIMVNKDIQNDANNIAASMRTATSGGTESVVKGNKNLALLMAQFNDTKINFTSVNPDAMTGTGTVNDMYSSIIGQLGIQSQEAQRQTTNTQAVVDQVDARRQAVSGVSLDEEMANLIKFQHAYSAAARFMTTIDETLDKIINGTGVVGR</sequence>
<dbReference type="PRINTS" id="PR01005">
    <property type="entry name" value="FLGHOOKAP1"/>
</dbReference>
<dbReference type="Pfam" id="PF00460">
    <property type="entry name" value="Flg_bb_rod"/>
    <property type="match status" value="1"/>
</dbReference>
<keyword evidence="11" id="KW-0282">Flagellum</keyword>
<dbReference type="SUPFAM" id="SSF64518">
    <property type="entry name" value="Phase 1 flagellin"/>
    <property type="match status" value="1"/>
</dbReference>
<dbReference type="InterPro" id="IPR002371">
    <property type="entry name" value="FlgK"/>
</dbReference>
<dbReference type="Pfam" id="PF06429">
    <property type="entry name" value="Flg_bbr_C"/>
    <property type="match status" value="1"/>
</dbReference>
<evidence type="ECO:0000259" key="8">
    <source>
        <dbReference type="Pfam" id="PF00460"/>
    </source>
</evidence>
<evidence type="ECO:0000256" key="7">
    <source>
        <dbReference type="RuleBase" id="RU362065"/>
    </source>
</evidence>
<evidence type="ECO:0000256" key="2">
    <source>
        <dbReference type="ARBA" id="ARBA00004613"/>
    </source>
</evidence>
<dbReference type="GO" id="GO:0005576">
    <property type="term" value="C:extracellular region"/>
    <property type="evidence" value="ECO:0007669"/>
    <property type="project" value="UniProtKB-SubCell"/>
</dbReference>
<evidence type="ECO:0000256" key="1">
    <source>
        <dbReference type="ARBA" id="ARBA00004365"/>
    </source>
</evidence>